<feature type="region of interest" description="Disordered" evidence="1">
    <location>
        <begin position="152"/>
        <end position="311"/>
    </location>
</feature>
<feature type="compositionally biased region" description="Basic and acidic residues" evidence="1">
    <location>
        <begin position="108"/>
        <end position="117"/>
    </location>
</feature>
<reference evidence="2" key="1">
    <citation type="submission" date="2020-02" db="EMBL/GenBank/DDBJ databases">
        <authorList>
            <person name="Meier V. D."/>
        </authorList>
    </citation>
    <scope>NUCLEOTIDE SEQUENCE</scope>
    <source>
        <strain evidence="2">AVDCRST_MAG67</strain>
    </source>
</reference>
<sequence length="311" mass="33595">DDPVHGRRHRADRARRARHLHRALPARRREPLQRCDRPRGVGAAAPGRRAAPQGARPRRAAGARGGDLLLGGRAGRRLGARLPAPLPAAVHDRRGHGGAQSARRRAAHVADDGHDARLGQRPAEAGLASGHQPAGGAARLRHAHGGGVVAAADLPGPVAPPRARLRDPPARRHRARAGPAGPPARDIVGGAAVRRAHVAADRGRARPRQVPDHLLLRGDRSALRAGGRDAGAGRARRARQRRRSPRRGAAARAYAQGGGRRLRRHRGRALRPASPPRHRRRAHGLRQRSRPRGRRRRLETRGRRRRAAVAL</sequence>
<feature type="compositionally biased region" description="Basic residues" evidence="1">
    <location>
        <begin position="234"/>
        <end position="246"/>
    </location>
</feature>
<protein>
    <submittedName>
        <fullName evidence="2">Uncharacterized protein</fullName>
    </submittedName>
</protein>
<feature type="compositionally biased region" description="Basic and acidic residues" evidence="1">
    <location>
        <begin position="198"/>
        <end position="222"/>
    </location>
</feature>
<feature type="compositionally biased region" description="Basic residues" evidence="1">
    <location>
        <begin position="1"/>
        <end position="26"/>
    </location>
</feature>
<feature type="compositionally biased region" description="Basic residues" evidence="1">
    <location>
        <begin position="260"/>
        <end position="269"/>
    </location>
</feature>
<feature type="compositionally biased region" description="Gly residues" evidence="1">
    <location>
        <begin position="63"/>
        <end position="73"/>
    </location>
</feature>
<proteinExistence type="predicted"/>
<feature type="compositionally biased region" description="Low complexity" evidence="1">
    <location>
        <begin position="177"/>
        <end position="193"/>
    </location>
</feature>
<accession>A0A6J4TUG5</accession>
<organism evidence="2">
    <name type="scientific">uncultured Solirubrobacteraceae bacterium</name>
    <dbReference type="NCBI Taxonomy" id="1162706"/>
    <lineage>
        <taxon>Bacteria</taxon>
        <taxon>Bacillati</taxon>
        <taxon>Actinomycetota</taxon>
        <taxon>Thermoleophilia</taxon>
        <taxon>Solirubrobacterales</taxon>
        <taxon>Solirubrobacteraceae</taxon>
        <taxon>environmental samples</taxon>
    </lineage>
</organism>
<evidence type="ECO:0000313" key="2">
    <source>
        <dbReference type="EMBL" id="CAA9531949.1"/>
    </source>
</evidence>
<feature type="compositionally biased region" description="Basic residues" evidence="1">
    <location>
        <begin position="276"/>
        <end position="311"/>
    </location>
</feature>
<feature type="region of interest" description="Disordered" evidence="1">
    <location>
        <begin position="1"/>
        <end position="117"/>
    </location>
</feature>
<dbReference type="EMBL" id="CADCVQ010000173">
    <property type="protein sequence ID" value="CAA9531949.1"/>
    <property type="molecule type" value="Genomic_DNA"/>
</dbReference>
<feature type="compositionally biased region" description="Low complexity" evidence="1">
    <location>
        <begin position="80"/>
        <end position="89"/>
    </location>
</feature>
<feature type="non-terminal residue" evidence="2">
    <location>
        <position position="311"/>
    </location>
</feature>
<feature type="non-terminal residue" evidence="2">
    <location>
        <position position="1"/>
    </location>
</feature>
<dbReference type="AlphaFoldDB" id="A0A6J4TUG5"/>
<feature type="compositionally biased region" description="Low complexity" evidence="1">
    <location>
        <begin position="40"/>
        <end position="55"/>
    </location>
</feature>
<name>A0A6J4TUG5_9ACTN</name>
<gene>
    <name evidence="2" type="ORF">AVDCRST_MAG67-4359</name>
</gene>
<evidence type="ECO:0000256" key="1">
    <source>
        <dbReference type="SAM" id="MobiDB-lite"/>
    </source>
</evidence>
<feature type="compositionally biased region" description="Basic and acidic residues" evidence="1">
    <location>
        <begin position="27"/>
        <end position="39"/>
    </location>
</feature>